<reference evidence="7 8" key="1">
    <citation type="submission" date="2014-02" db="EMBL/GenBank/DDBJ databases">
        <title>The small core and large imbalanced accessory genome model reveals a collaborative survival strategy of Sorangium cellulosum strains in nature.</title>
        <authorList>
            <person name="Han K."/>
            <person name="Peng R."/>
            <person name="Blom J."/>
            <person name="Li Y.-Z."/>
        </authorList>
    </citation>
    <scope>NUCLEOTIDE SEQUENCE [LARGE SCALE GENOMIC DNA]</scope>
    <source>
        <strain evidence="7 8">So0011-07</strain>
    </source>
</reference>
<name>A0A150RH07_SORCE</name>
<dbReference type="Proteomes" id="UP000075635">
    <property type="component" value="Unassembled WGS sequence"/>
</dbReference>
<dbReference type="InterPro" id="IPR001155">
    <property type="entry name" value="OxRdtase_FMN_N"/>
</dbReference>
<dbReference type="Gene3D" id="3.20.20.70">
    <property type="entry name" value="Aldolase class I"/>
    <property type="match status" value="1"/>
</dbReference>
<gene>
    <name evidence="7" type="ORF">BE17_07080</name>
</gene>
<comment type="cofactor">
    <cofactor evidence="1">
        <name>FMN</name>
        <dbReference type="ChEBI" id="CHEBI:58210"/>
    </cofactor>
</comment>
<accession>A0A150RH07</accession>
<keyword evidence="4" id="KW-0521">NADP</keyword>
<evidence type="ECO:0000259" key="6">
    <source>
        <dbReference type="Pfam" id="PF00724"/>
    </source>
</evidence>
<protein>
    <submittedName>
        <fullName evidence="7">NADH:flavin oxidoreductase</fullName>
    </submittedName>
</protein>
<dbReference type="Pfam" id="PF00724">
    <property type="entry name" value="Oxidored_FMN"/>
    <property type="match status" value="1"/>
</dbReference>
<dbReference type="SUPFAM" id="SSF51395">
    <property type="entry name" value="FMN-linked oxidoreductases"/>
    <property type="match status" value="1"/>
</dbReference>
<feature type="domain" description="NADH:flavin oxidoreductase/NADH oxidase N-terminal" evidence="6">
    <location>
        <begin position="3"/>
        <end position="341"/>
    </location>
</feature>
<dbReference type="EMBL" id="JEMB01002637">
    <property type="protein sequence ID" value="KYF79537.1"/>
    <property type="molecule type" value="Genomic_DNA"/>
</dbReference>
<dbReference type="GO" id="GO:0050661">
    <property type="term" value="F:NADP binding"/>
    <property type="evidence" value="ECO:0007669"/>
    <property type="project" value="InterPro"/>
</dbReference>
<dbReference type="AlphaFoldDB" id="A0A150RH07"/>
<dbReference type="InterPro" id="IPR044152">
    <property type="entry name" value="YqjM-like"/>
</dbReference>
<evidence type="ECO:0000256" key="3">
    <source>
        <dbReference type="ARBA" id="ARBA00022643"/>
    </source>
</evidence>
<dbReference type="GO" id="GO:0003959">
    <property type="term" value="F:NADPH dehydrogenase activity"/>
    <property type="evidence" value="ECO:0007669"/>
    <property type="project" value="InterPro"/>
</dbReference>
<evidence type="ECO:0000313" key="7">
    <source>
        <dbReference type="EMBL" id="KYF79537.1"/>
    </source>
</evidence>
<dbReference type="PANTHER" id="PTHR43303:SF4">
    <property type="entry name" value="NADPH DEHYDROGENASE C23G7.10C-RELATED"/>
    <property type="match status" value="1"/>
</dbReference>
<sequence>MVSLFEPFRLKDVTLRNRVVVAPMCQYSSRDGYATDWHLVHLGSMARGGAGLAIAEATAVSPEGRISPRDAGLWEDGQIEPLRRITAFLKEQGAVPGIQLAHAGRKASANRPWEGDNHLTKQEGAWEILAPSAKAYGERLTQVPKEMTKADIERVKSSFASAARRASEAGYEWLELHFAHGYLANSFLSPLSNARTDEYGGSFENRSRFLVETLEAVRDAWPERLPLTVRLSVTDWLEGGTTIEDSIELTKRLKSSGLDLLDVSHSFVVPDCTKIPWGPGFLLPYAARIRKEAGVPVGCGWFINSPEQAEAALREGQTDLILLGHPLLDDPHWAYHAAKKLGVQQPTSILPSAYAHWLKQR</sequence>
<organism evidence="7 8">
    <name type="scientific">Sorangium cellulosum</name>
    <name type="common">Polyangium cellulosum</name>
    <dbReference type="NCBI Taxonomy" id="56"/>
    <lineage>
        <taxon>Bacteria</taxon>
        <taxon>Pseudomonadati</taxon>
        <taxon>Myxococcota</taxon>
        <taxon>Polyangia</taxon>
        <taxon>Polyangiales</taxon>
        <taxon>Polyangiaceae</taxon>
        <taxon>Sorangium</taxon>
    </lineage>
</organism>
<evidence type="ECO:0000313" key="8">
    <source>
        <dbReference type="Proteomes" id="UP000075635"/>
    </source>
</evidence>
<evidence type="ECO:0000256" key="4">
    <source>
        <dbReference type="ARBA" id="ARBA00022857"/>
    </source>
</evidence>
<dbReference type="PANTHER" id="PTHR43303">
    <property type="entry name" value="NADPH DEHYDROGENASE C23G7.10C-RELATED"/>
    <property type="match status" value="1"/>
</dbReference>
<comment type="caution">
    <text evidence="7">The sequence shown here is derived from an EMBL/GenBank/DDBJ whole genome shotgun (WGS) entry which is preliminary data.</text>
</comment>
<keyword evidence="3" id="KW-0288">FMN</keyword>
<proteinExistence type="predicted"/>
<evidence type="ECO:0000256" key="2">
    <source>
        <dbReference type="ARBA" id="ARBA00022630"/>
    </source>
</evidence>
<evidence type="ECO:0000256" key="1">
    <source>
        <dbReference type="ARBA" id="ARBA00001917"/>
    </source>
</evidence>
<dbReference type="GO" id="GO:0010181">
    <property type="term" value="F:FMN binding"/>
    <property type="evidence" value="ECO:0007669"/>
    <property type="project" value="InterPro"/>
</dbReference>
<dbReference type="InterPro" id="IPR013785">
    <property type="entry name" value="Aldolase_TIM"/>
</dbReference>
<dbReference type="CDD" id="cd02932">
    <property type="entry name" value="OYE_YqiM_FMN"/>
    <property type="match status" value="1"/>
</dbReference>
<keyword evidence="5" id="KW-0560">Oxidoreductase</keyword>
<keyword evidence="2" id="KW-0285">Flavoprotein</keyword>
<evidence type="ECO:0000256" key="5">
    <source>
        <dbReference type="ARBA" id="ARBA00023002"/>
    </source>
</evidence>